<feature type="region of interest" description="Disordered" evidence="10">
    <location>
        <begin position="1653"/>
        <end position="1751"/>
    </location>
</feature>
<evidence type="ECO:0000256" key="3">
    <source>
        <dbReference type="ARBA" id="ARBA00022553"/>
    </source>
</evidence>
<keyword evidence="2" id="KW-0963">Cytoplasm</keyword>
<dbReference type="CDD" id="cd15794">
    <property type="entry name" value="PH_ARHGEF18"/>
    <property type="match status" value="1"/>
</dbReference>
<dbReference type="SMART" id="SM00325">
    <property type="entry name" value="RhoGEF"/>
    <property type="match status" value="1"/>
</dbReference>
<evidence type="ECO:0000313" key="14">
    <source>
        <dbReference type="EMBL" id="KAF3690898.1"/>
    </source>
</evidence>
<dbReference type="PROSITE" id="PS50003">
    <property type="entry name" value="PH_DOMAIN"/>
    <property type="match status" value="1"/>
</dbReference>
<feature type="domain" description="Phorbol-ester/DAG-type" evidence="13">
    <location>
        <begin position="549"/>
        <end position="596"/>
    </location>
</feature>
<evidence type="ECO:0000256" key="8">
    <source>
        <dbReference type="ARBA" id="ARBA00023054"/>
    </source>
</evidence>
<feature type="region of interest" description="Disordered" evidence="10">
    <location>
        <begin position="1611"/>
        <end position="1639"/>
    </location>
</feature>
<keyword evidence="7" id="KW-0862">Zinc</keyword>
<feature type="compositionally biased region" description="Basic and acidic residues" evidence="10">
    <location>
        <begin position="1202"/>
        <end position="1213"/>
    </location>
</feature>
<protein>
    <submittedName>
        <fullName evidence="14">Rho guanine nucleotide exchange factor 18 114 kDa Rho-specific guanine nucleotide exchange factor</fullName>
    </submittedName>
</protein>
<dbReference type="Pfam" id="PF00621">
    <property type="entry name" value="RhoGEF"/>
    <property type="match status" value="1"/>
</dbReference>
<keyword evidence="15" id="KW-1185">Reference proteome</keyword>
<keyword evidence="8 9" id="KW-0175">Coiled coil</keyword>
<feature type="compositionally biased region" description="Basic and acidic residues" evidence="10">
    <location>
        <begin position="1501"/>
        <end position="1514"/>
    </location>
</feature>
<reference evidence="15" key="2">
    <citation type="submission" date="2019-02" db="EMBL/GenBank/DDBJ databases">
        <title>Opniocepnalus argus Var Kimnra genome.</title>
        <authorList>
            <person name="Zhou C."/>
            <person name="Xiao S."/>
        </authorList>
    </citation>
    <scope>NUCLEOTIDE SEQUENCE [LARGE SCALE GENOMIC DNA]</scope>
</reference>
<dbReference type="FunFam" id="2.30.29.30:FF:000021">
    <property type="entry name" value="Rho guanine nucleotide exchange factor 2"/>
    <property type="match status" value="1"/>
</dbReference>
<dbReference type="GO" id="GO:0007264">
    <property type="term" value="P:small GTPase-mediated signal transduction"/>
    <property type="evidence" value="ECO:0007669"/>
    <property type="project" value="InterPro"/>
</dbReference>
<dbReference type="GO" id="GO:0035023">
    <property type="term" value="P:regulation of Rho protein signal transduction"/>
    <property type="evidence" value="ECO:0007669"/>
    <property type="project" value="TreeGrafter"/>
</dbReference>
<dbReference type="InterPro" id="IPR011993">
    <property type="entry name" value="PH-like_dom_sf"/>
</dbReference>
<dbReference type="InterPro" id="IPR046349">
    <property type="entry name" value="C1-like_sf"/>
</dbReference>
<evidence type="ECO:0000256" key="6">
    <source>
        <dbReference type="ARBA" id="ARBA00022771"/>
    </source>
</evidence>
<dbReference type="PROSITE" id="PS00479">
    <property type="entry name" value="ZF_DAG_PE_1"/>
    <property type="match status" value="1"/>
</dbReference>
<dbReference type="InterPro" id="IPR001849">
    <property type="entry name" value="PH_domain"/>
</dbReference>
<dbReference type="SUPFAM" id="SSF57889">
    <property type="entry name" value="Cysteine-rich domain"/>
    <property type="match status" value="1"/>
</dbReference>
<feature type="region of interest" description="Disordered" evidence="10">
    <location>
        <begin position="1200"/>
        <end position="1224"/>
    </location>
</feature>
<dbReference type="PROSITE" id="PS50010">
    <property type="entry name" value="DH_2"/>
    <property type="match status" value="1"/>
</dbReference>
<evidence type="ECO:0000313" key="15">
    <source>
        <dbReference type="Proteomes" id="UP000503349"/>
    </source>
</evidence>
<dbReference type="InterPro" id="IPR000219">
    <property type="entry name" value="DH_dom"/>
</dbReference>
<feature type="compositionally biased region" description="Basic and acidic residues" evidence="10">
    <location>
        <begin position="476"/>
        <end position="499"/>
    </location>
</feature>
<evidence type="ECO:0000256" key="1">
    <source>
        <dbReference type="ARBA" id="ARBA00004496"/>
    </source>
</evidence>
<feature type="compositionally biased region" description="Basic and acidic residues" evidence="10">
    <location>
        <begin position="517"/>
        <end position="545"/>
    </location>
</feature>
<dbReference type="InterPro" id="IPR002219">
    <property type="entry name" value="PKC_DAG/PE"/>
</dbReference>
<reference evidence="14 15" key="1">
    <citation type="submission" date="2019-02" db="EMBL/GenBank/DDBJ databases">
        <title>Opniocepnalus argus genome.</title>
        <authorList>
            <person name="Zhou C."/>
            <person name="Xiao S."/>
        </authorList>
    </citation>
    <scope>NUCLEOTIDE SEQUENCE [LARGE SCALE GENOMIC DNA]</scope>
    <source>
        <strain evidence="14">OARG1902GOOAL</strain>
        <tissue evidence="14">Muscle</tissue>
    </source>
</reference>
<dbReference type="InterPro" id="IPR037744">
    <property type="entry name" value="ARHGEF18_PH"/>
</dbReference>
<gene>
    <name evidence="14" type="ORF">EXN66_Car006572</name>
</gene>
<accession>A0A6G1PLP0</accession>
<feature type="region of interest" description="Disordered" evidence="10">
    <location>
        <begin position="457"/>
        <end position="545"/>
    </location>
</feature>
<dbReference type="Proteomes" id="UP000503349">
    <property type="component" value="Chromosome 6"/>
</dbReference>
<evidence type="ECO:0000256" key="9">
    <source>
        <dbReference type="SAM" id="Coils"/>
    </source>
</evidence>
<dbReference type="Gene3D" id="3.30.60.20">
    <property type="match status" value="1"/>
</dbReference>
<dbReference type="PANTHER" id="PTHR13944">
    <property type="entry name" value="AGAP007712-PA"/>
    <property type="match status" value="1"/>
</dbReference>
<organism evidence="14 15">
    <name type="scientific">Channa argus</name>
    <name type="common">Northern snakehead</name>
    <name type="synonym">Ophicephalus argus</name>
    <dbReference type="NCBI Taxonomy" id="215402"/>
    <lineage>
        <taxon>Eukaryota</taxon>
        <taxon>Metazoa</taxon>
        <taxon>Chordata</taxon>
        <taxon>Craniata</taxon>
        <taxon>Vertebrata</taxon>
        <taxon>Euteleostomi</taxon>
        <taxon>Actinopterygii</taxon>
        <taxon>Neopterygii</taxon>
        <taxon>Teleostei</taxon>
        <taxon>Neoteleostei</taxon>
        <taxon>Acanthomorphata</taxon>
        <taxon>Anabantaria</taxon>
        <taxon>Anabantiformes</taxon>
        <taxon>Channoidei</taxon>
        <taxon>Channidae</taxon>
        <taxon>Channa</taxon>
    </lineage>
</organism>
<keyword evidence="4" id="KW-0344">Guanine-nucleotide releasing factor</keyword>
<feature type="compositionally biased region" description="Polar residues" evidence="10">
    <location>
        <begin position="504"/>
        <end position="516"/>
    </location>
</feature>
<evidence type="ECO:0000259" key="11">
    <source>
        <dbReference type="PROSITE" id="PS50003"/>
    </source>
</evidence>
<dbReference type="SMART" id="SM00233">
    <property type="entry name" value="PH"/>
    <property type="match status" value="1"/>
</dbReference>
<feature type="domain" description="PH" evidence="11">
    <location>
        <begin position="1002"/>
        <end position="1104"/>
    </location>
</feature>
<dbReference type="GO" id="GO:0008270">
    <property type="term" value="F:zinc ion binding"/>
    <property type="evidence" value="ECO:0007669"/>
    <property type="project" value="UniProtKB-KW"/>
</dbReference>
<feature type="coiled-coil region" evidence="9">
    <location>
        <begin position="1377"/>
        <end position="1464"/>
    </location>
</feature>
<dbReference type="InterPro" id="IPR051632">
    <property type="entry name" value="Rho_GEF"/>
</dbReference>
<dbReference type="PANTHER" id="PTHR13944:SF23">
    <property type="entry name" value="RHO GUANINE NUCLEOTIDE EXCHANGE FACTOR 18"/>
    <property type="match status" value="1"/>
</dbReference>
<dbReference type="FunFam" id="1.20.900.10:FF:000004">
    <property type="entry name" value="Rho guanine nucleotide exchange factor 2"/>
    <property type="match status" value="1"/>
</dbReference>
<evidence type="ECO:0000256" key="7">
    <source>
        <dbReference type="ARBA" id="ARBA00022833"/>
    </source>
</evidence>
<dbReference type="GO" id="GO:0005737">
    <property type="term" value="C:cytoplasm"/>
    <property type="evidence" value="ECO:0007669"/>
    <property type="project" value="UniProtKB-SubCell"/>
</dbReference>
<dbReference type="EMBL" id="CM015717">
    <property type="protein sequence ID" value="KAF3690898.1"/>
    <property type="molecule type" value="Genomic_DNA"/>
</dbReference>
<evidence type="ECO:0000256" key="4">
    <source>
        <dbReference type="ARBA" id="ARBA00022658"/>
    </source>
</evidence>
<sequence>MRDFIKFTLYSPLSLSLCTTHTSCTRTRSLFWLSEAFHWRLISLLKIKLVEFSTFFGRGLERYRKFQLYSQSTAASECKPCSQPCGLSSARICVQPHVPSGKGSSSSLSPASIAEDVFFGTTKDDQDACSVVSDYDCPGVEVSSSVEDLLGFSSSLRDSEFYKDLAGGIPASQPTASTLTTVPESNTLTTGLGVCLNTITPATNQPVQTSLTTNSPQVDAPSPPYYLKPGGEPHCNIVVTQLSPTLLPSCITDNSDSSDSAVELSLTINLNGLLRSVETVKGITASGRVKEQTTMDLDGELENDNFPILVRSMSTSRRHSWGVPVSPINLGRRLSLDTMAMDSDGEREDDEERQDHHFLSNQQETYDCTACPGDETDGPMLSNPCPRARVTSLVTLLFVVKTINCMSNKCVFITQHSRTVAHLANICILAQTSLPQMNVPELRTYLVWYKHLNRLQGQQGADGTESPAGAKAVPWRKAEELQIRNDEEEDHTEKVEKGTKVKRTFSSLRNRMTGSFNKEKGKHREKDQQKEKGKEREAKEKERRSSTNGHCLMPCAFSSCATCSLCSKTLQKKHSLQCMNCAVNVHKSCKSLLGECTSSKHKKDSVQRTGLSGSPNLALKDRDREREHWGPVSSQTVDGQPGFLVTPGMTISQWGSNNQPTTAYTTSSSLAPASSLIHSLRHNNSSGSLPGEMDETDTLRLKRCNEDAISLAPSTTETIFVEDAHYAELRADLESDAQDLEAESWSLAVDQEYVKKHLKEIVKRQDVIYELMQTEMHHVRTLKIMLHVYVRELKENLQMDSARLDCLFPRLESLLELHTHFLCCLKERRQESLVSASDRNYTINRVADILITQFSGEIGERMKDSYGDFCSHHTEAVSYYKEQLQNHKKFQNIIRKINNLPIVRRLGVTECILLVTQRITKYPVLVERILHNTEAGTEEHEDLTRALGLIKDTIIQVDALVNLHEKTSRLRDIQNKMEPKASGKIKDGRVFRREDLAPGRRWLLHEGTVNWKAASGRLKDILAVLLSDVLLLLQEKDQKYVFATVDNKPSVISLQKLIVREVAHEEKAMFLICASSNEPEMYEIHTTSKEERNTWMTHIRQAVESCPHTEERLFSEEQEARASRLKEFQDQLSQRDAVIMQALSEKLQLFADMAESVGGLEDAGSRSRLLLRGDASDQQGETLLKGAITEVENLQNLLQSGVREEAPTSRPEEGGGSGVLPRRADTFGGYDSSPTIFRMTFSASKTCVAIPKSVLTCCVSWTVVAQVDETCCSPARWNRIWSNSFPEAEVFDYDSDGYLIVITLSVSLVQFFDRVLMLSQRLYSLQAIISQQDSQIELQRASLTERAYFPGRQRGNVLLEQEKRRTLALQREELASLHKLQSQHRQEQQRWEKERERHRQQVEATETRFRQREEECRRLEELLAKEREELEIQREKYQQDLERLRESTRAVEKEKERLEHQKKIKRKTIELPHVLLPWKLAVYATKSCSPRSGNNGTSVCQEHREKNDGGEEVRQVAPMSCSLNGELLVSSGLTSSSSTSISDLPQKPLVRSSLSVSPADYPERPEVMLRRETGSTTLPLKTEVPLHLFSTTNQQHKLVGVQQQIPTKLATFSSGKGKAGKSSKASHRTDSTASVDMKQMLPLKLSAREDNALKPKCSSSPHQQLPLSAPTQPQSVQHQADQLSPPDSTGSDTQSTTSISTSHPANVQKPPMPPPQSHPQASMHPLIIPPHSQSTGSLQFQPHMQPQGLGSNTQAHVQLNQGMTHSHSMPPPYKVTEDHNKEDVIFF</sequence>
<dbReference type="InterPro" id="IPR035899">
    <property type="entry name" value="DBL_dom_sf"/>
</dbReference>
<feature type="compositionally biased region" description="Polar residues" evidence="10">
    <location>
        <begin position="1489"/>
        <end position="1500"/>
    </location>
</feature>
<comment type="subcellular location">
    <subcellularLocation>
        <location evidence="1">Cytoplasm</location>
    </subcellularLocation>
</comment>
<dbReference type="GO" id="GO:0005886">
    <property type="term" value="C:plasma membrane"/>
    <property type="evidence" value="ECO:0007669"/>
    <property type="project" value="TreeGrafter"/>
</dbReference>
<name>A0A6G1PLP0_CHAAH</name>
<feature type="compositionally biased region" description="Polar residues" evidence="10">
    <location>
        <begin position="1657"/>
        <end position="1682"/>
    </location>
</feature>
<feature type="domain" description="DH" evidence="12">
    <location>
        <begin position="763"/>
        <end position="960"/>
    </location>
</feature>
<evidence type="ECO:0000256" key="10">
    <source>
        <dbReference type="SAM" id="MobiDB-lite"/>
    </source>
</evidence>
<evidence type="ECO:0000259" key="13">
    <source>
        <dbReference type="PROSITE" id="PS50081"/>
    </source>
</evidence>
<dbReference type="SUPFAM" id="SSF50729">
    <property type="entry name" value="PH domain-like"/>
    <property type="match status" value="1"/>
</dbReference>
<dbReference type="Gene3D" id="2.30.29.30">
    <property type="entry name" value="Pleckstrin-homology domain (PH domain)/Phosphotyrosine-binding domain (PTB)"/>
    <property type="match status" value="1"/>
</dbReference>
<dbReference type="GO" id="GO:0005085">
    <property type="term" value="F:guanyl-nucleotide exchange factor activity"/>
    <property type="evidence" value="ECO:0007669"/>
    <property type="project" value="UniProtKB-KW"/>
</dbReference>
<keyword evidence="6" id="KW-0863">Zinc-finger</keyword>
<dbReference type="SUPFAM" id="SSF48065">
    <property type="entry name" value="DBL homology domain (DH-domain)"/>
    <property type="match status" value="1"/>
</dbReference>
<feature type="compositionally biased region" description="Polar residues" evidence="10">
    <location>
        <begin position="1731"/>
        <end position="1751"/>
    </location>
</feature>
<feature type="region of interest" description="Disordered" evidence="10">
    <location>
        <begin position="1489"/>
        <end position="1514"/>
    </location>
</feature>
<evidence type="ECO:0000256" key="2">
    <source>
        <dbReference type="ARBA" id="ARBA00022490"/>
    </source>
</evidence>
<keyword evidence="5" id="KW-0479">Metal-binding</keyword>
<dbReference type="CDD" id="cd00160">
    <property type="entry name" value="RhoGEF"/>
    <property type="match status" value="1"/>
</dbReference>
<dbReference type="PROSITE" id="PS50081">
    <property type="entry name" value="ZF_DAG_PE_2"/>
    <property type="match status" value="1"/>
</dbReference>
<keyword evidence="3" id="KW-0597">Phosphoprotein</keyword>
<dbReference type="InterPro" id="IPR041020">
    <property type="entry name" value="PH_16"/>
</dbReference>
<evidence type="ECO:0000256" key="5">
    <source>
        <dbReference type="ARBA" id="ARBA00022723"/>
    </source>
</evidence>
<evidence type="ECO:0000259" key="12">
    <source>
        <dbReference type="PROSITE" id="PS50010"/>
    </source>
</evidence>
<dbReference type="Pfam" id="PF17838">
    <property type="entry name" value="PH_16"/>
    <property type="match status" value="1"/>
</dbReference>
<feature type="compositionally biased region" description="Low complexity" evidence="10">
    <location>
        <begin position="1684"/>
        <end position="1702"/>
    </location>
</feature>
<proteinExistence type="predicted"/>
<dbReference type="Gene3D" id="1.20.900.10">
    <property type="entry name" value="Dbl homology (DH) domain"/>
    <property type="match status" value="1"/>
</dbReference>